<gene>
    <name evidence="2" type="ORF">CXL00_10415</name>
</gene>
<dbReference type="Gene3D" id="3.90.640.20">
    <property type="entry name" value="Heat-shock cognate protein, ATPase"/>
    <property type="match status" value="1"/>
</dbReference>
<name>A0A2N8SUP0_STUST</name>
<dbReference type="InterPro" id="IPR021729">
    <property type="entry name" value="DUF3298"/>
</dbReference>
<dbReference type="Pfam" id="PF11738">
    <property type="entry name" value="DUF3298"/>
    <property type="match status" value="1"/>
</dbReference>
<comment type="caution">
    <text evidence="2">The sequence shown here is derived from an EMBL/GenBank/DDBJ whole genome shotgun (WGS) entry which is preliminary data.</text>
</comment>
<dbReference type="AlphaFoldDB" id="A0A2N8SUP0"/>
<protein>
    <submittedName>
        <fullName evidence="2">DUF3298 domain-containing protein</fullName>
    </submittedName>
</protein>
<dbReference type="OrthoDB" id="8610451at2"/>
<accession>A0A2N8SUP0</accession>
<evidence type="ECO:0000259" key="1">
    <source>
        <dbReference type="Pfam" id="PF11738"/>
    </source>
</evidence>
<reference evidence="2 3" key="1">
    <citation type="submission" date="2018-01" db="EMBL/GenBank/DDBJ databases">
        <title>Denitrification phenotypes of diverse strains of Pseudomonas stutzeri.</title>
        <authorList>
            <person name="Milligan D.A."/>
            <person name="Bergaust L."/>
            <person name="Bakken L.R."/>
            <person name="Frostegard A."/>
        </authorList>
    </citation>
    <scope>NUCLEOTIDE SEQUENCE [LARGE SCALE GENOMIC DNA]</scope>
    <source>
        <strain evidence="2 3">28a3</strain>
    </source>
</reference>
<feature type="domain" description="DUF3298" evidence="1">
    <location>
        <begin position="160"/>
        <end position="233"/>
    </location>
</feature>
<sequence>MKSSMSFRQSVTLITLSLLLGACQHFRGEPPVEVRQVISEQRPTGCAEQDERCPLVNIDTQLFADEPALNALIDARLRKMTVNSPDAEVPATLEGYQQAFLRNAEPGWSSYLQSKLIDQHGSLLVIELSSYLYTGGAHGMPGRGFINYDREQDRELGLADVLLPGKEGAFWRAAAKAHQRWLLANQHDAKFARQWPFVRTANVALLHDKVLLKYDVYSIAPYSSGHPELEIPYTELRAIVKPEYLP</sequence>
<evidence type="ECO:0000313" key="2">
    <source>
        <dbReference type="EMBL" id="PNG06220.1"/>
    </source>
</evidence>
<dbReference type="Gene3D" id="3.30.565.40">
    <property type="entry name" value="Fervidobacterium nodosum Rt17-B1 like"/>
    <property type="match status" value="1"/>
</dbReference>
<dbReference type="PROSITE" id="PS51257">
    <property type="entry name" value="PROKAR_LIPOPROTEIN"/>
    <property type="match status" value="1"/>
</dbReference>
<dbReference type="Proteomes" id="UP000235897">
    <property type="component" value="Unassembled WGS sequence"/>
</dbReference>
<organism evidence="2 3">
    <name type="scientific">Stutzerimonas stutzeri</name>
    <name type="common">Pseudomonas stutzeri</name>
    <dbReference type="NCBI Taxonomy" id="316"/>
    <lineage>
        <taxon>Bacteria</taxon>
        <taxon>Pseudomonadati</taxon>
        <taxon>Pseudomonadota</taxon>
        <taxon>Gammaproteobacteria</taxon>
        <taxon>Pseudomonadales</taxon>
        <taxon>Pseudomonadaceae</taxon>
        <taxon>Stutzerimonas</taxon>
    </lineage>
</organism>
<proteinExistence type="predicted"/>
<evidence type="ECO:0000313" key="3">
    <source>
        <dbReference type="Proteomes" id="UP000235897"/>
    </source>
</evidence>
<dbReference type="EMBL" id="POUW01000003">
    <property type="protein sequence ID" value="PNG06220.1"/>
    <property type="molecule type" value="Genomic_DNA"/>
</dbReference>
<dbReference type="InterPro" id="IPR037126">
    <property type="entry name" value="PdaC/RsiV-like_sf"/>
</dbReference>